<gene>
    <name evidence="2" type="ORF">BDV24DRAFT_158333</name>
</gene>
<feature type="chain" id="PRO_5024930576" evidence="1">
    <location>
        <begin position="18"/>
        <end position="134"/>
    </location>
</feature>
<dbReference type="AlphaFoldDB" id="A0A5N6YPC9"/>
<protein>
    <submittedName>
        <fullName evidence="2">Uncharacterized protein</fullName>
    </submittedName>
</protein>
<dbReference type="Proteomes" id="UP000325558">
    <property type="component" value="Unassembled WGS sequence"/>
</dbReference>
<dbReference type="OrthoDB" id="4439160at2759"/>
<sequence length="134" mass="14266">MKIQTLFSLAAVGLAFATPIHNLDERGVVSDAAECIVRSIQEGLSKAFDSVSESNSGLKGLDGLTSCITNAATEVTDLSDLTQDPLEWLHSLDCGQELSEDKARLENELAQLIQLSSSTLRGIVANVVQCTSTQ</sequence>
<proteinExistence type="predicted"/>
<feature type="signal peptide" evidence="1">
    <location>
        <begin position="1"/>
        <end position="17"/>
    </location>
</feature>
<evidence type="ECO:0000313" key="2">
    <source>
        <dbReference type="EMBL" id="KAE8346703.1"/>
    </source>
</evidence>
<evidence type="ECO:0000256" key="1">
    <source>
        <dbReference type="SAM" id="SignalP"/>
    </source>
</evidence>
<keyword evidence="1" id="KW-0732">Signal</keyword>
<dbReference type="EMBL" id="ML737115">
    <property type="protein sequence ID" value="KAE8346703.1"/>
    <property type="molecule type" value="Genomic_DNA"/>
</dbReference>
<accession>A0A5N6YPC9</accession>
<name>A0A5N6YPC9_9EURO</name>
<reference evidence="2" key="1">
    <citation type="submission" date="2019-04" db="EMBL/GenBank/DDBJ databases">
        <title>Friends and foes A comparative genomics study of 23 Aspergillus species from section Flavi.</title>
        <authorList>
            <consortium name="DOE Joint Genome Institute"/>
            <person name="Kjaerbolling I."/>
            <person name="Vesth T."/>
            <person name="Frisvad J.C."/>
            <person name="Nybo J.L."/>
            <person name="Theobald S."/>
            <person name="Kildgaard S."/>
            <person name="Isbrandt T."/>
            <person name="Kuo A."/>
            <person name="Sato A."/>
            <person name="Lyhne E.K."/>
            <person name="Kogle M.E."/>
            <person name="Wiebenga A."/>
            <person name="Kun R.S."/>
            <person name="Lubbers R.J."/>
            <person name="Makela M.R."/>
            <person name="Barry K."/>
            <person name="Chovatia M."/>
            <person name="Clum A."/>
            <person name="Daum C."/>
            <person name="Haridas S."/>
            <person name="He G."/>
            <person name="LaButti K."/>
            <person name="Lipzen A."/>
            <person name="Mondo S."/>
            <person name="Riley R."/>
            <person name="Salamov A."/>
            <person name="Simmons B.A."/>
            <person name="Magnuson J.K."/>
            <person name="Henrissat B."/>
            <person name="Mortensen U.H."/>
            <person name="Larsen T.O."/>
            <person name="Devries R.P."/>
            <person name="Grigoriev I.V."/>
            <person name="Machida M."/>
            <person name="Baker S.E."/>
            <person name="Andersen M.R."/>
        </authorList>
    </citation>
    <scope>NUCLEOTIDE SEQUENCE</scope>
    <source>
        <strain evidence="2">CBS 117612</strain>
    </source>
</reference>
<organism evidence="2">
    <name type="scientific">Aspergillus arachidicola</name>
    <dbReference type="NCBI Taxonomy" id="656916"/>
    <lineage>
        <taxon>Eukaryota</taxon>
        <taxon>Fungi</taxon>
        <taxon>Dikarya</taxon>
        <taxon>Ascomycota</taxon>
        <taxon>Pezizomycotina</taxon>
        <taxon>Eurotiomycetes</taxon>
        <taxon>Eurotiomycetidae</taxon>
        <taxon>Eurotiales</taxon>
        <taxon>Aspergillaceae</taxon>
        <taxon>Aspergillus</taxon>
        <taxon>Aspergillus subgen. Circumdati</taxon>
    </lineage>
</organism>